<dbReference type="InterPro" id="IPR005218">
    <property type="entry name" value="Diacylglycerol/lipid_kinase"/>
</dbReference>
<keyword evidence="5" id="KW-0418">Kinase</keyword>
<evidence type="ECO:0000259" key="9">
    <source>
        <dbReference type="PROSITE" id="PS50146"/>
    </source>
</evidence>
<sequence>MSLRTFFLIVNCYANHGKAKKIWASVKNELDTQQVQYSFKLTRHPEDAREIAKNFVSKLTLSDQSKYVIMVVGGDGTLNDTLNGIKDAKTVDLPLSFIPSGNNNSFARGIGLAKAPLFALKQTLNTQESVHYDVGYYQEMTHNKQGYFLNDYSAGQDAYLTSMLHHRKPSKIAEKLHLGFLSYFVALFKAYMDQESFPVTLRIGDKYEFFQHTYIVNISNQPYFAGGFMLSPEADATDRQLDLIVADNMNFFKFCLLGILVYFRKQLRFPGIHHYKAKEIHIVINSLEFGQVDGEELPNQYYDLFFKVSKYPFWVDVQSIPVKERH</sequence>
<comment type="caution">
    <text evidence="10">The sequence shown here is derived from an EMBL/GenBank/DDBJ whole genome shotgun (WGS) entry which is preliminary data.</text>
</comment>
<evidence type="ECO:0000256" key="2">
    <source>
        <dbReference type="ARBA" id="ARBA00005983"/>
    </source>
</evidence>
<comment type="similarity">
    <text evidence="2">Belongs to the diacylglycerol/lipid kinase family.</text>
</comment>
<dbReference type="InterPro" id="IPR001206">
    <property type="entry name" value="Diacylglycerol_kinase_cat_dom"/>
</dbReference>
<evidence type="ECO:0000256" key="6">
    <source>
        <dbReference type="ARBA" id="ARBA00022840"/>
    </source>
</evidence>
<evidence type="ECO:0000256" key="7">
    <source>
        <dbReference type="ARBA" id="ARBA00023209"/>
    </source>
</evidence>
<evidence type="ECO:0000256" key="5">
    <source>
        <dbReference type="ARBA" id="ARBA00022777"/>
    </source>
</evidence>
<accession>A0A0R2JRS4</accession>
<evidence type="ECO:0000313" key="11">
    <source>
        <dbReference type="Proteomes" id="UP000051491"/>
    </source>
</evidence>
<dbReference type="SUPFAM" id="SSF111331">
    <property type="entry name" value="NAD kinase/diacylglycerol kinase-like"/>
    <property type="match status" value="1"/>
</dbReference>
<dbReference type="GO" id="GO:0005524">
    <property type="term" value="F:ATP binding"/>
    <property type="evidence" value="ECO:0007669"/>
    <property type="project" value="UniProtKB-KW"/>
</dbReference>
<dbReference type="STRING" id="89059.LAC1533_1364"/>
<evidence type="ECO:0000256" key="1">
    <source>
        <dbReference type="ARBA" id="ARBA00001946"/>
    </source>
</evidence>
<dbReference type="InterPro" id="IPR016064">
    <property type="entry name" value="NAD/diacylglycerol_kinase_sf"/>
</dbReference>
<keyword evidence="3" id="KW-0808">Transferase</keyword>
<dbReference type="NCBIfam" id="TIGR00147">
    <property type="entry name" value="YegS/Rv2252/BmrU family lipid kinase"/>
    <property type="match status" value="1"/>
</dbReference>
<keyword evidence="4" id="KW-0547">Nucleotide-binding</keyword>
<dbReference type="InterPro" id="IPR050187">
    <property type="entry name" value="Lipid_Phosphate_FormReg"/>
</dbReference>
<evidence type="ECO:0000313" key="10">
    <source>
        <dbReference type="EMBL" id="KRN78101.1"/>
    </source>
</evidence>
<evidence type="ECO:0000256" key="4">
    <source>
        <dbReference type="ARBA" id="ARBA00022741"/>
    </source>
</evidence>
<evidence type="ECO:0000256" key="8">
    <source>
        <dbReference type="ARBA" id="ARBA00023264"/>
    </source>
</evidence>
<name>A0A0R2JRS4_9LACO</name>
<keyword evidence="7" id="KW-0594">Phospholipid biosynthesis</keyword>
<keyword evidence="8" id="KW-1208">Phospholipid metabolism</keyword>
<dbReference type="AlphaFoldDB" id="A0A0R2JRS4"/>
<dbReference type="GO" id="GO:0016301">
    <property type="term" value="F:kinase activity"/>
    <property type="evidence" value="ECO:0007669"/>
    <property type="project" value="UniProtKB-KW"/>
</dbReference>
<keyword evidence="6" id="KW-0067">ATP-binding</keyword>
<reference evidence="10 11" key="1">
    <citation type="journal article" date="2015" name="Genome Announc.">
        <title>Expanding the biotechnology potential of lactobacilli through comparative genomics of 213 strains and associated genera.</title>
        <authorList>
            <person name="Sun Z."/>
            <person name="Harris H.M."/>
            <person name="McCann A."/>
            <person name="Guo C."/>
            <person name="Argimon S."/>
            <person name="Zhang W."/>
            <person name="Yang X."/>
            <person name="Jeffery I.B."/>
            <person name="Cooney J.C."/>
            <person name="Kagawa T.F."/>
            <person name="Liu W."/>
            <person name="Song Y."/>
            <person name="Salvetti E."/>
            <person name="Wrobel A."/>
            <person name="Rasinkangas P."/>
            <person name="Parkhill J."/>
            <person name="Rea M.C."/>
            <person name="O'Sullivan O."/>
            <person name="Ritari J."/>
            <person name="Douillard F.P."/>
            <person name="Paul Ross R."/>
            <person name="Yang R."/>
            <person name="Briner A.E."/>
            <person name="Felis G.E."/>
            <person name="de Vos W.M."/>
            <person name="Barrangou R."/>
            <person name="Klaenhammer T.R."/>
            <person name="Caufield P.W."/>
            <person name="Cui Y."/>
            <person name="Zhang H."/>
            <person name="O'Toole P.W."/>
        </authorList>
    </citation>
    <scope>NUCLEOTIDE SEQUENCE [LARGE SCALE GENOMIC DNA]</scope>
    <source>
        <strain evidence="10 11">DSM 15353</strain>
    </source>
</reference>
<dbReference type="EMBL" id="JQBK01000161">
    <property type="protein sequence ID" value="KRN78101.1"/>
    <property type="molecule type" value="Genomic_DNA"/>
</dbReference>
<organism evidence="10 11">
    <name type="scientific">Ligilactobacillus acidipiscis</name>
    <dbReference type="NCBI Taxonomy" id="89059"/>
    <lineage>
        <taxon>Bacteria</taxon>
        <taxon>Bacillati</taxon>
        <taxon>Bacillota</taxon>
        <taxon>Bacilli</taxon>
        <taxon>Lactobacillales</taxon>
        <taxon>Lactobacillaceae</taxon>
        <taxon>Ligilactobacillus</taxon>
    </lineage>
</organism>
<proteinExistence type="inferred from homology"/>
<evidence type="ECO:0000256" key="3">
    <source>
        <dbReference type="ARBA" id="ARBA00022679"/>
    </source>
</evidence>
<protein>
    <submittedName>
        <fullName evidence="10">Transcription regulator</fullName>
    </submittedName>
</protein>
<dbReference type="GO" id="GO:0008654">
    <property type="term" value="P:phospholipid biosynthetic process"/>
    <property type="evidence" value="ECO:0007669"/>
    <property type="project" value="UniProtKB-KW"/>
</dbReference>
<dbReference type="InterPro" id="IPR017438">
    <property type="entry name" value="ATP-NAD_kinase_N"/>
</dbReference>
<dbReference type="PANTHER" id="PTHR12358">
    <property type="entry name" value="SPHINGOSINE KINASE"/>
    <property type="match status" value="1"/>
</dbReference>
<dbReference type="PATRIC" id="fig|89059.3.peg.643"/>
<dbReference type="Proteomes" id="UP000051491">
    <property type="component" value="Unassembled WGS sequence"/>
</dbReference>
<dbReference type="Gene3D" id="2.60.200.40">
    <property type="match status" value="1"/>
</dbReference>
<keyword evidence="7" id="KW-0443">Lipid metabolism</keyword>
<dbReference type="PROSITE" id="PS50146">
    <property type="entry name" value="DAGK"/>
    <property type="match status" value="1"/>
</dbReference>
<keyword evidence="7" id="KW-0444">Lipid biosynthesis</keyword>
<dbReference type="Gene3D" id="3.40.50.10330">
    <property type="entry name" value="Probable inorganic polyphosphate/atp-NAD kinase, domain 1"/>
    <property type="match status" value="1"/>
</dbReference>
<comment type="cofactor">
    <cofactor evidence="1">
        <name>Mg(2+)</name>
        <dbReference type="ChEBI" id="CHEBI:18420"/>
    </cofactor>
</comment>
<gene>
    <name evidence="10" type="ORF">IV43_GL000623</name>
</gene>
<dbReference type="PANTHER" id="PTHR12358:SF54">
    <property type="entry name" value="SPHINGOSINE KINASE RELATED PROTEIN"/>
    <property type="match status" value="1"/>
</dbReference>
<dbReference type="Pfam" id="PF00781">
    <property type="entry name" value="DAGK_cat"/>
    <property type="match status" value="1"/>
</dbReference>
<feature type="domain" description="DAGKc" evidence="9">
    <location>
        <begin position="1"/>
        <end position="140"/>
    </location>
</feature>
<dbReference type="InterPro" id="IPR045540">
    <property type="entry name" value="YegS/DAGK_C"/>
</dbReference>
<dbReference type="Pfam" id="PF19279">
    <property type="entry name" value="YegS_C"/>
    <property type="match status" value="1"/>
</dbReference>